<feature type="region of interest" description="Disordered" evidence="1">
    <location>
        <begin position="34"/>
        <end position="145"/>
    </location>
</feature>
<dbReference type="Proteomes" id="UP001189429">
    <property type="component" value="Unassembled WGS sequence"/>
</dbReference>
<evidence type="ECO:0000313" key="3">
    <source>
        <dbReference type="Proteomes" id="UP001189429"/>
    </source>
</evidence>
<name>A0ABN9TQR6_9DINO</name>
<proteinExistence type="predicted"/>
<keyword evidence="3" id="KW-1185">Reference proteome</keyword>
<feature type="compositionally biased region" description="Acidic residues" evidence="1">
    <location>
        <begin position="88"/>
        <end position="102"/>
    </location>
</feature>
<reference evidence="2" key="1">
    <citation type="submission" date="2023-10" db="EMBL/GenBank/DDBJ databases">
        <authorList>
            <person name="Chen Y."/>
            <person name="Shah S."/>
            <person name="Dougan E. K."/>
            <person name="Thang M."/>
            <person name="Chan C."/>
        </authorList>
    </citation>
    <scope>NUCLEOTIDE SEQUENCE [LARGE SCALE GENOMIC DNA]</scope>
</reference>
<evidence type="ECO:0000256" key="1">
    <source>
        <dbReference type="SAM" id="MobiDB-lite"/>
    </source>
</evidence>
<protein>
    <submittedName>
        <fullName evidence="2">Uncharacterized protein</fullName>
    </submittedName>
</protein>
<sequence>MPARGIGEVSDGGRLGWHIPGGKRLSLQAKLCGVAFPPGGRQGPAGREPGPQIAKAPPPHEPRGAAGAPEEMRAAARTHVGRNADGKEGEEEEEEEKEEEEEGDRKEEDKTLLCAAARQHRQAQQAESRRISLPQSSWLHPRPPEGSRLGCGTQILRAASHCEECECRLPVSLLRLHKEPQPVDFGYFGIQEPRGREGPSTLPTFVSWVRPGQTQFSVTGRVRPSSGSRLINR</sequence>
<accession>A0ABN9TQR6</accession>
<comment type="caution">
    <text evidence="2">The sequence shown here is derived from an EMBL/GenBank/DDBJ whole genome shotgun (WGS) entry which is preliminary data.</text>
</comment>
<feature type="region of interest" description="Disordered" evidence="1">
    <location>
        <begin position="1"/>
        <end position="21"/>
    </location>
</feature>
<gene>
    <name evidence="2" type="ORF">PCOR1329_LOCUS41109</name>
</gene>
<dbReference type="EMBL" id="CAUYUJ010014949">
    <property type="protein sequence ID" value="CAK0848069.1"/>
    <property type="molecule type" value="Genomic_DNA"/>
</dbReference>
<organism evidence="2 3">
    <name type="scientific">Prorocentrum cordatum</name>
    <dbReference type="NCBI Taxonomy" id="2364126"/>
    <lineage>
        <taxon>Eukaryota</taxon>
        <taxon>Sar</taxon>
        <taxon>Alveolata</taxon>
        <taxon>Dinophyceae</taxon>
        <taxon>Prorocentrales</taxon>
        <taxon>Prorocentraceae</taxon>
        <taxon>Prorocentrum</taxon>
    </lineage>
</organism>
<evidence type="ECO:0000313" key="2">
    <source>
        <dbReference type="EMBL" id="CAK0848069.1"/>
    </source>
</evidence>